<keyword evidence="2" id="KW-0472">Membrane</keyword>
<evidence type="ECO:0000313" key="4">
    <source>
        <dbReference type="EMBL" id="MFD0853675.1"/>
    </source>
</evidence>
<dbReference type="EMBL" id="JBHTIR010002364">
    <property type="protein sequence ID" value="MFD0853675.1"/>
    <property type="molecule type" value="Genomic_DNA"/>
</dbReference>
<keyword evidence="2" id="KW-1133">Transmembrane helix</keyword>
<gene>
    <name evidence="4" type="ORF">ACFQ07_15665</name>
</gene>
<keyword evidence="5" id="KW-1185">Reference proteome</keyword>
<comment type="caution">
    <text evidence="4">The sequence shown here is derived from an EMBL/GenBank/DDBJ whole genome shotgun (WGS) entry which is preliminary data.</text>
</comment>
<keyword evidence="2" id="KW-0812">Transmembrane</keyword>
<dbReference type="Proteomes" id="UP001597083">
    <property type="component" value="Unassembled WGS sequence"/>
</dbReference>
<feature type="compositionally biased region" description="Basic and acidic residues" evidence="1">
    <location>
        <begin position="96"/>
        <end position="105"/>
    </location>
</feature>
<accession>A0ABW3CGM8</accession>
<name>A0ABW3CGM8_9ACTN</name>
<feature type="domain" description="DUF6458" evidence="3">
    <location>
        <begin position="1"/>
        <end position="55"/>
    </location>
</feature>
<protein>
    <submittedName>
        <fullName evidence="4">DUF6458 family protein</fullName>
    </submittedName>
</protein>
<dbReference type="Pfam" id="PF20059">
    <property type="entry name" value="DUF6458"/>
    <property type="match status" value="1"/>
</dbReference>
<dbReference type="InterPro" id="IPR045597">
    <property type="entry name" value="DUF6458"/>
</dbReference>
<feature type="region of interest" description="Disordered" evidence="1">
    <location>
        <begin position="66"/>
        <end position="85"/>
    </location>
</feature>
<feature type="transmembrane region" description="Helical" evidence="2">
    <location>
        <begin position="29"/>
        <end position="50"/>
    </location>
</feature>
<evidence type="ECO:0000256" key="1">
    <source>
        <dbReference type="SAM" id="MobiDB-lite"/>
    </source>
</evidence>
<evidence type="ECO:0000256" key="2">
    <source>
        <dbReference type="SAM" id="Phobius"/>
    </source>
</evidence>
<reference evidence="5" key="1">
    <citation type="journal article" date="2019" name="Int. J. Syst. Evol. Microbiol.">
        <title>The Global Catalogue of Microorganisms (GCM) 10K type strain sequencing project: providing services to taxonomists for standard genome sequencing and annotation.</title>
        <authorList>
            <consortium name="The Broad Institute Genomics Platform"/>
            <consortium name="The Broad Institute Genome Sequencing Center for Infectious Disease"/>
            <person name="Wu L."/>
            <person name="Ma J."/>
        </authorList>
    </citation>
    <scope>NUCLEOTIDE SEQUENCE [LARGE SCALE GENOMIC DNA]</scope>
    <source>
        <strain evidence="5">JCM 31696</strain>
    </source>
</reference>
<proteinExistence type="predicted"/>
<feature type="region of interest" description="Disordered" evidence="1">
    <location>
        <begin position="96"/>
        <end position="155"/>
    </location>
</feature>
<evidence type="ECO:0000313" key="5">
    <source>
        <dbReference type="Proteomes" id="UP001597083"/>
    </source>
</evidence>
<sequence>MGIGVSLSFIAIGAILAFALRVDLSGINIHMVGWILILVGLISMGFTLKYTRPRRRANMMAGIDPGYVEAEDPAGPDTVVREERIVERPVGRPYEEVERVIERPVPRPPSDGHSQNLRHPAQDPAVAQDPDVAQDPAHENTTATPPSRRRSPFRR</sequence>
<organism evidence="4 5">
    <name type="scientific">Actinomadura adrarensis</name>
    <dbReference type="NCBI Taxonomy" id="1819600"/>
    <lineage>
        <taxon>Bacteria</taxon>
        <taxon>Bacillati</taxon>
        <taxon>Actinomycetota</taxon>
        <taxon>Actinomycetes</taxon>
        <taxon>Streptosporangiales</taxon>
        <taxon>Thermomonosporaceae</taxon>
        <taxon>Actinomadura</taxon>
    </lineage>
</organism>
<evidence type="ECO:0000259" key="3">
    <source>
        <dbReference type="Pfam" id="PF20059"/>
    </source>
</evidence>